<name>A0ABQ6NP99_9BACL</name>
<sequence length="549" mass="62290">MLRKMRKALTVVTLVGLLGTTAACSSANDNKPATANKGTEPPAAVETTKLDPNAPGWKTDTKPIKFDWYVNFSWFTSKWGEDNTSKYITKKTGVDLNLIVPAGNENEKMNTMIASGNLPDFITLDVGDPNVQKLIDSGLVLPLNKLADEYDPYLYTVADPDKISWFTQEDGNFYGYPNSSSSPNDYKKYGEQYTSNQTFLVRKDMYEALGKPEMRTPEGFLNALKAAKEKFPEVNGQPLIPLAFHEFGDNGNYSLEDFLQNFLAIPQQKDGKLYDRSTDPEYLKWLKVFRKANEMGLLSKDIFIDKRPQMDEKEVQGRYFAMLYQIADVGVQNAAVYKTDPDKIYIPIDGPANANLDQPTLSGPGISGWTITFISKNVKDKKRAIEFMSYMISEEGQKDFCLGEKGVTYDTIDGKDQFLESYLTATDGAKYGAEYTYWMMMDTNMWLGWAPPTQEPYLSTGQWTKGKTYNFSEFTQLTPGGTSPEGVIWTKIQQLWGKTLPKLLMSKSDEDFDQLYNKFLKDRDNLGYDKVRTYMQTKYEENLKKLNKA</sequence>
<protein>
    <submittedName>
        <fullName evidence="3">ABC transporter substrate-binding protein</fullName>
    </submittedName>
</protein>
<feature type="chain" id="PRO_5045678025" evidence="2">
    <location>
        <begin position="28"/>
        <end position="549"/>
    </location>
</feature>
<accession>A0ABQ6NP99</accession>
<feature type="signal peptide" evidence="2">
    <location>
        <begin position="1"/>
        <end position="27"/>
    </location>
</feature>
<dbReference type="EMBL" id="BTCL01000010">
    <property type="protein sequence ID" value="GMK45962.1"/>
    <property type="molecule type" value="Genomic_DNA"/>
</dbReference>
<evidence type="ECO:0000313" key="3">
    <source>
        <dbReference type="EMBL" id="GMK45962.1"/>
    </source>
</evidence>
<dbReference type="PANTHER" id="PTHR43649">
    <property type="entry name" value="ARABINOSE-BINDING PROTEIN-RELATED"/>
    <property type="match status" value="1"/>
</dbReference>
<keyword evidence="4" id="KW-1185">Reference proteome</keyword>
<comment type="caution">
    <text evidence="3">The sequence shown here is derived from an EMBL/GenBank/DDBJ whole genome shotgun (WGS) entry which is preliminary data.</text>
</comment>
<feature type="region of interest" description="Disordered" evidence="1">
    <location>
        <begin position="26"/>
        <end position="56"/>
    </location>
</feature>
<proteinExistence type="predicted"/>
<dbReference type="Pfam" id="PF13416">
    <property type="entry name" value="SBP_bac_8"/>
    <property type="match status" value="1"/>
</dbReference>
<dbReference type="PANTHER" id="PTHR43649:SF12">
    <property type="entry name" value="DIACETYLCHITOBIOSE BINDING PROTEIN DASA"/>
    <property type="match status" value="1"/>
</dbReference>
<organism evidence="3 4">
    <name type="scientific">Paenibacillus glycanilyticus</name>
    <dbReference type="NCBI Taxonomy" id="126569"/>
    <lineage>
        <taxon>Bacteria</taxon>
        <taxon>Bacillati</taxon>
        <taxon>Bacillota</taxon>
        <taxon>Bacilli</taxon>
        <taxon>Bacillales</taxon>
        <taxon>Paenibacillaceae</taxon>
        <taxon>Paenibacillus</taxon>
    </lineage>
</organism>
<evidence type="ECO:0000256" key="2">
    <source>
        <dbReference type="SAM" id="SignalP"/>
    </source>
</evidence>
<evidence type="ECO:0000256" key="1">
    <source>
        <dbReference type="SAM" id="MobiDB-lite"/>
    </source>
</evidence>
<keyword evidence="2" id="KW-0732">Signal</keyword>
<dbReference type="RefSeq" id="WP_317980488.1">
    <property type="nucleotide sequence ID" value="NZ_BTCL01000010.1"/>
</dbReference>
<evidence type="ECO:0000313" key="4">
    <source>
        <dbReference type="Proteomes" id="UP001285921"/>
    </source>
</evidence>
<feature type="compositionally biased region" description="Polar residues" evidence="1">
    <location>
        <begin position="26"/>
        <end position="37"/>
    </location>
</feature>
<reference evidence="3 4" key="1">
    <citation type="submission" date="2023-05" db="EMBL/GenBank/DDBJ databases">
        <title>Draft genome of Paenibacillus sp. CCS26.</title>
        <authorList>
            <person name="Akita H."/>
            <person name="Shinto Y."/>
            <person name="Kimura Z."/>
        </authorList>
    </citation>
    <scope>NUCLEOTIDE SEQUENCE [LARGE SCALE GENOMIC DNA]</scope>
    <source>
        <strain evidence="3 4">CCS26</strain>
    </source>
</reference>
<dbReference type="InterPro" id="IPR050490">
    <property type="entry name" value="Bact_solute-bd_prot1"/>
</dbReference>
<dbReference type="Proteomes" id="UP001285921">
    <property type="component" value="Unassembled WGS sequence"/>
</dbReference>
<dbReference type="PROSITE" id="PS51257">
    <property type="entry name" value="PROKAR_LIPOPROTEIN"/>
    <property type="match status" value="1"/>
</dbReference>
<gene>
    <name evidence="3" type="ORF">PghCCS26_30900</name>
</gene>
<dbReference type="Gene3D" id="3.40.190.10">
    <property type="entry name" value="Periplasmic binding protein-like II"/>
    <property type="match status" value="2"/>
</dbReference>
<dbReference type="SUPFAM" id="SSF53850">
    <property type="entry name" value="Periplasmic binding protein-like II"/>
    <property type="match status" value="1"/>
</dbReference>
<dbReference type="InterPro" id="IPR006059">
    <property type="entry name" value="SBP"/>
</dbReference>